<evidence type="ECO:0000313" key="2">
    <source>
        <dbReference type="Proteomes" id="UP001596380"/>
    </source>
</evidence>
<keyword evidence="2" id="KW-1185">Reference proteome</keyword>
<evidence type="ECO:0000313" key="1">
    <source>
        <dbReference type="EMBL" id="MFC6882417.1"/>
    </source>
</evidence>
<dbReference type="Proteomes" id="UP001596380">
    <property type="component" value="Unassembled WGS sequence"/>
</dbReference>
<accession>A0ABW2CLM3</accession>
<name>A0ABW2CLM3_9ACTN</name>
<proteinExistence type="predicted"/>
<organism evidence="1 2">
    <name type="scientific">Actinomadura yumaensis</name>
    <dbReference type="NCBI Taxonomy" id="111807"/>
    <lineage>
        <taxon>Bacteria</taxon>
        <taxon>Bacillati</taxon>
        <taxon>Actinomycetota</taxon>
        <taxon>Actinomycetes</taxon>
        <taxon>Streptosporangiales</taxon>
        <taxon>Thermomonosporaceae</taxon>
        <taxon>Actinomadura</taxon>
    </lineage>
</organism>
<protein>
    <submittedName>
        <fullName evidence="1">Uncharacterized protein</fullName>
    </submittedName>
</protein>
<sequence>MEQKIAGGHGTTRFAAMIGLSGWQVRLGREHGLLPDPDLDGERWSPELAEEARAKAAHVIAAFGNDPPIGAARAADRLAVTLGLDVERPDVEVLVTRGDLRVVSHYREYPVYLRRDVDALAPEAVAEVVAARKGPLNDTVDAKGAARILGWPRRAFDRIAAEREVTPDQLGRFRLSDIRALGADEQLAARILDERRRAAHAKALKEETRIEDDVRGWLLRCTAYVDRDADEPPDLTAARRALRALSEARARTDATSSPH</sequence>
<comment type="caution">
    <text evidence="1">The sequence shown here is derived from an EMBL/GenBank/DDBJ whole genome shotgun (WGS) entry which is preliminary data.</text>
</comment>
<dbReference type="RefSeq" id="WP_160826573.1">
    <property type="nucleotide sequence ID" value="NZ_JBHSXS010000013.1"/>
</dbReference>
<reference evidence="2" key="1">
    <citation type="journal article" date="2019" name="Int. J. Syst. Evol. Microbiol.">
        <title>The Global Catalogue of Microorganisms (GCM) 10K type strain sequencing project: providing services to taxonomists for standard genome sequencing and annotation.</title>
        <authorList>
            <consortium name="The Broad Institute Genomics Platform"/>
            <consortium name="The Broad Institute Genome Sequencing Center for Infectious Disease"/>
            <person name="Wu L."/>
            <person name="Ma J."/>
        </authorList>
    </citation>
    <scope>NUCLEOTIDE SEQUENCE [LARGE SCALE GENOMIC DNA]</scope>
    <source>
        <strain evidence="2">JCM 3369</strain>
    </source>
</reference>
<gene>
    <name evidence="1" type="ORF">ACFQKB_21860</name>
</gene>
<dbReference type="EMBL" id="JBHSXS010000013">
    <property type="protein sequence ID" value="MFC6882417.1"/>
    <property type="molecule type" value="Genomic_DNA"/>
</dbReference>